<reference evidence="5 6" key="1">
    <citation type="submission" date="2015-11" db="EMBL/GenBank/DDBJ databases">
        <title>Complete Genome Sequence of Kocuria flava strain HO-9041.</title>
        <authorList>
            <person name="Zhou M."/>
            <person name="Dai J."/>
        </authorList>
    </citation>
    <scope>NUCLEOTIDE SEQUENCE [LARGE SCALE GENOMIC DNA]</scope>
    <source>
        <strain evidence="5 6">HO-9041</strain>
    </source>
</reference>
<dbReference type="InterPro" id="IPR027417">
    <property type="entry name" value="P-loop_NTPase"/>
</dbReference>
<dbReference type="AlphaFoldDB" id="A0A0U2XJS8"/>
<accession>A0A0U2XJS8</accession>
<dbReference type="Pfam" id="PF00005">
    <property type="entry name" value="ABC_tran"/>
    <property type="match status" value="1"/>
</dbReference>
<evidence type="ECO:0000313" key="6">
    <source>
        <dbReference type="Proteomes" id="UP000057181"/>
    </source>
</evidence>
<dbReference type="STRING" id="446860.AS188_01420"/>
<dbReference type="EMBL" id="CP013254">
    <property type="protein sequence ID" value="ALU38626.1"/>
    <property type="molecule type" value="Genomic_DNA"/>
</dbReference>
<dbReference type="InterPro" id="IPR051782">
    <property type="entry name" value="ABC_Transporter_VariousFunc"/>
</dbReference>
<dbReference type="GO" id="GO:0005524">
    <property type="term" value="F:ATP binding"/>
    <property type="evidence" value="ECO:0007669"/>
    <property type="project" value="UniProtKB-KW"/>
</dbReference>
<proteinExistence type="predicted"/>
<protein>
    <recommendedName>
        <fullName evidence="4">ABC transporter domain-containing protein</fullName>
    </recommendedName>
</protein>
<keyword evidence="3" id="KW-0067">ATP-binding</keyword>
<evidence type="ECO:0000256" key="3">
    <source>
        <dbReference type="ARBA" id="ARBA00022840"/>
    </source>
</evidence>
<dbReference type="Proteomes" id="UP000057181">
    <property type="component" value="Chromosome"/>
</dbReference>
<gene>
    <name evidence="5" type="ORF">AS188_01420</name>
</gene>
<evidence type="ECO:0000313" key="5">
    <source>
        <dbReference type="EMBL" id="ALU38626.1"/>
    </source>
</evidence>
<organism evidence="5 6">
    <name type="scientific">Kocuria flava</name>
    <dbReference type="NCBI Taxonomy" id="446860"/>
    <lineage>
        <taxon>Bacteria</taxon>
        <taxon>Bacillati</taxon>
        <taxon>Actinomycetota</taxon>
        <taxon>Actinomycetes</taxon>
        <taxon>Micrococcales</taxon>
        <taxon>Micrococcaceae</taxon>
        <taxon>Kocuria</taxon>
    </lineage>
</organism>
<feature type="domain" description="ABC transporter" evidence="4">
    <location>
        <begin position="5"/>
        <end position="205"/>
    </location>
</feature>
<dbReference type="PANTHER" id="PTHR42939:SF1">
    <property type="entry name" value="ABC TRANSPORTER ATP-BINDING PROTEIN ALBC-RELATED"/>
    <property type="match status" value="1"/>
</dbReference>
<dbReference type="PROSITE" id="PS50893">
    <property type="entry name" value="ABC_TRANSPORTER_2"/>
    <property type="match status" value="1"/>
</dbReference>
<evidence type="ECO:0000259" key="4">
    <source>
        <dbReference type="PROSITE" id="PS50893"/>
    </source>
</evidence>
<dbReference type="KEGG" id="kfv:AS188_01420"/>
<dbReference type="InterPro" id="IPR003439">
    <property type="entry name" value="ABC_transporter-like_ATP-bd"/>
</dbReference>
<evidence type="ECO:0000256" key="2">
    <source>
        <dbReference type="ARBA" id="ARBA00022741"/>
    </source>
</evidence>
<dbReference type="SUPFAM" id="SSF52540">
    <property type="entry name" value="P-loop containing nucleoside triphosphate hydrolases"/>
    <property type="match status" value="1"/>
</dbReference>
<sequence length="205" mass="21953">MAGLIDFQDVFFGYGDQPVLRGLRLTADPGAVVHLTGPNGSGKSSVLLLYAGYAAAGSGAVRVCGHDAQDPAVRALRRYCGVDQALYPQLTVREHLEFATRARGLPWRAAASRAERYGLDRWTDDTVSALSTGSARKLWIIMCTLGEFAAVGLDEPFLGLDEEAAGVLAEELVEWSRDRAVLLVSHDVPRTLTGRREVALGAAVG</sequence>
<dbReference type="GO" id="GO:0016887">
    <property type="term" value="F:ATP hydrolysis activity"/>
    <property type="evidence" value="ECO:0007669"/>
    <property type="project" value="InterPro"/>
</dbReference>
<keyword evidence="1" id="KW-0813">Transport</keyword>
<dbReference type="RefSeq" id="WP_058857340.1">
    <property type="nucleotide sequence ID" value="NZ_BJZR01000017.1"/>
</dbReference>
<dbReference type="Gene3D" id="3.40.50.300">
    <property type="entry name" value="P-loop containing nucleotide triphosphate hydrolases"/>
    <property type="match status" value="1"/>
</dbReference>
<dbReference type="PANTHER" id="PTHR42939">
    <property type="entry name" value="ABC TRANSPORTER ATP-BINDING PROTEIN ALBC-RELATED"/>
    <property type="match status" value="1"/>
</dbReference>
<name>A0A0U2XJS8_9MICC</name>
<evidence type="ECO:0000256" key="1">
    <source>
        <dbReference type="ARBA" id="ARBA00022448"/>
    </source>
</evidence>
<keyword evidence="2" id="KW-0547">Nucleotide-binding</keyword>